<comment type="function">
    <text evidence="2">Component of the tagatose-1,6-bisphosphate aldolase GatYZ that is required for full activity and stability of the Y subunit. Could have a chaperone-like function for the proper and stable folding of GatY. When expressed alone, GatZ does not show any aldolase activity. Is involved in the catabolism of galactitol.</text>
</comment>
<dbReference type="InterPro" id="IPR012062">
    <property type="entry name" value="GatZ/KbaZ-like"/>
</dbReference>
<sequence length="476" mass="52809">MRGIEYQMHTKIRLLTDTNETSTVPSGLRANVAEGLKCTLSKGLAMQSPLSEVVRRQKAGQPQGITSVCSAHPLVIEAAVVQARESGGHVLVEATSNQVDQYGGYTGMRPADFRDLVYRIAAESGLPLERVILGGDHLGPNRWQSLTPDEAMERADALVAAYVAADFTKIHLDCSFACAGDPVPLTDDVVAERAARLIRVAEETAGPERAERIRYVIGTEVPTPGGAHETLGALVPTTPEAARTTLEQHRKAFARHGIDEVWKRVMALVVQPAVEFDHLQVVDYRRELTEELRKVLDDEPTMVYEAHSTDYQTAEALTALVEDHWAVLKVGPGLTFALREALFALAAIEDELVPAAERSRLAEVVERRMLAEPATWEGYYPGGAAEQRLARRYSYSDRMRYYWPDPEIEKAQARLLDNLSAVDIPLPLLSAHLPLQYARVRHGELAARPRDLAVDHVRDVLRDYDRASRPNQKEHV</sequence>
<evidence type="ECO:0000256" key="2">
    <source>
        <dbReference type="ARBA" id="ARBA00056284"/>
    </source>
</evidence>
<evidence type="ECO:0000256" key="1">
    <source>
        <dbReference type="ARBA" id="ARBA00005007"/>
    </source>
</evidence>
<name>A0A1H4KEZ4_STRMJ</name>
<dbReference type="Gene3D" id="1.10.400.20">
    <property type="entry name" value="putative tagatose 6-phosphate kinase domain like"/>
    <property type="match status" value="1"/>
</dbReference>
<dbReference type="AlphaFoldDB" id="A0A1H4KEZ4"/>
<evidence type="ECO:0000313" key="6">
    <source>
        <dbReference type="EMBL" id="SEB56963.1"/>
    </source>
</evidence>
<reference evidence="7" key="1">
    <citation type="submission" date="2016-10" db="EMBL/GenBank/DDBJ databases">
        <authorList>
            <person name="Varghese N."/>
            <person name="Submissions S."/>
        </authorList>
    </citation>
    <scope>NUCLEOTIDE SEQUENCE [LARGE SCALE GENOMIC DNA]</scope>
    <source>
        <strain evidence="7">DSM 40318</strain>
    </source>
</reference>
<proteinExistence type="inferred from homology"/>
<comment type="similarity">
    <text evidence="3">Belongs to the GatZ/KbaZ family. GatZ subfamily.</text>
</comment>
<dbReference type="InterPro" id="IPR050303">
    <property type="entry name" value="GatZ_KbaZ_carbometab"/>
</dbReference>
<evidence type="ECO:0000313" key="7">
    <source>
        <dbReference type="Proteomes" id="UP000198609"/>
    </source>
</evidence>
<dbReference type="EMBL" id="FNST01000002">
    <property type="protein sequence ID" value="SEB56963.1"/>
    <property type="molecule type" value="Genomic_DNA"/>
</dbReference>
<evidence type="ECO:0000256" key="3">
    <source>
        <dbReference type="ARBA" id="ARBA00061222"/>
    </source>
</evidence>
<dbReference type="PANTHER" id="PTHR32502">
    <property type="entry name" value="N-ACETYLGALACTOSAMINE PERMEASE II COMPONENT-RELATED"/>
    <property type="match status" value="1"/>
</dbReference>
<dbReference type="GO" id="GO:0009401">
    <property type="term" value="P:phosphoenolpyruvate-dependent sugar phosphotransferase system"/>
    <property type="evidence" value="ECO:0007669"/>
    <property type="project" value="TreeGrafter"/>
</dbReference>
<comment type="pathway">
    <text evidence="1">Carbohydrate metabolism.</text>
</comment>
<dbReference type="PANTHER" id="PTHR32502:SF2">
    <property type="entry name" value="D-TAGATOSE-1,6-BISPHOSPHATE ALDOLASE SUBUNIT KBAZ"/>
    <property type="match status" value="1"/>
</dbReference>
<dbReference type="InterPro" id="IPR013785">
    <property type="entry name" value="Aldolase_TIM"/>
</dbReference>
<keyword evidence="7" id="KW-1185">Reference proteome</keyword>
<dbReference type="Gene3D" id="3.20.20.70">
    <property type="entry name" value="Aldolase class I"/>
    <property type="match status" value="1"/>
</dbReference>
<organism evidence="6 7">
    <name type="scientific">Streptomyces melanosporofaciens</name>
    <dbReference type="NCBI Taxonomy" id="67327"/>
    <lineage>
        <taxon>Bacteria</taxon>
        <taxon>Bacillati</taxon>
        <taxon>Actinomycetota</taxon>
        <taxon>Actinomycetes</taxon>
        <taxon>Kitasatosporales</taxon>
        <taxon>Streptomycetaceae</taxon>
        <taxon>Streptomyces</taxon>
        <taxon>Streptomyces violaceusniger group</taxon>
    </lineage>
</organism>
<evidence type="ECO:0000256" key="4">
    <source>
        <dbReference type="ARBA" id="ARBA00063661"/>
    </source>
</evidence>
<dbReference type="GO" id="GO:0005975">
    <property type="term" value="P:carbohydrate metabolic process"/>
    <property type="evidence" value="ECO:0007669"/>
    <property type="project" value="InterPro"/>
</dbReference>
<comment type="subunit">
    <text evidence="4">Forms a complex with GatY.</text>
</comment>
<dbReference type="FunFam" id="3.20.20.70:FF:000141">
    <property type="entry name" value="D-tagatose-1,6-bisphosphate aldolase subunit GatZ"/>
    <property type="match status" value="1"/>
</dbReference>
<dbReference type="Proteomes" id="UP000198609">
    <property type="component" value="Unassembled WGS sequence"/>
</dbReference>
<dbReference type="NCBIfam" id="TIGR02810">
    <property type="entry name" value="agaZ_gatZ"/>
    <property type="match status" value="1"/>
</dbReference>
<dbReference type="GO" id="GO:0005886">
    <property type="term" value="C:plasma membrane"/>
    <property type="evidence" value="ECO:0007669"/>
    <property type="project" value="TreeGrafter"/>
</dbReference>
<evidence type="ECO:0000256" key="5">
    <source>
        <dbReference type="ARBA" id="ARBA00067234"/>
    </source>
</evidence>
<accession>A0A1H4KEZ4</accession>
<dbReference type="Pfam" id="PF08013">
    <property type="entry name" value="GatZ_KbaZ-like"/>
    <property type="match status" value="1"/>
</dbReference>
<gene>
    <name evidence="6" type="ORF">SAMN04490356_0654</name>
</gene>
<dbReference type="PIRSF" id="PIRSF009264">
    <property type="entry name" value="TagBP_ald_AgaZ"/>
    <property type="match status" value="1"/>
</dbReference>
<protein>
    <recommendedName>
        <fullName evidence="5">D-tagatose-1,6-bisphosphate aldolase subunit GatZ</fullName>
    </recommendedName>
</protein>
<dbReference type="SUPFAM" id="SSF51569">
    <property type="entry name" value="Aldolase"/>
    <property type="match status" value="1"/>
</dbReference>